<dbReference type="PANTHER" id="PTHR31469:SF2">
    <property type="entry name" value="EXPRESSED PROTEIN"/>
    <property type="match status" value="1"/>
</dbReference>
<feature type="region of interest" description="Disordered" evidence="1">
    <location>
        <begin position="47"/>
        <end position="74"/>
    </location>
</feature>
<dbReference type="InterPro" id="IPR055502">
    <property type="entry name" value="DUF7074"/>
</dbReference>
<organism evidence="3 4">
    <name type="scientific">Aegilops tauschii subsp. strangulata</name>
    <name type="common">Goatgrass</name>
    <dbReference type="NCBI Taxonomy" id="200361"/>
    <lineage>
        <taxon>Eukaryota</taxon>
        <taxon>Viridiplantae</taxon>
        <taxon>Streptophyta</taxon>
        <taxon>Embryophyta</taxon>
        <taxon>Tracheophyta</taxon>
        <taxon>Spermatophyta</taxon>
        <taxon>Magnoliopsida</taxon>
        <taxon>Liliopsida</taxon>
        <taxon>Poales</taxon>
        <taxon>Poaceae</taxon>
        <taxon>BOP clade</taxon>
        <taxon>Pooideae</taxon>
        <taxon>Triticodae</taxon>
        <taxon>Triticeae</taxon>
        <taxon>Triticinae</taxon>
        <taxon>Aegilops</taxon>
    </lineage>
</organism>
<dbReference type="Proteomes" id="UP000015105">
    <property type="component" value="Chromosome 1D"/>
</dbReference>
<sequence>MACDLAWRFRPAEDARGRTTYYKDYRRFTLTRDVNTCSLVVESVGEYHSGTGAKRSGRRKGKKGKKGKREAPVTTDFVPAKTQMRIDENGANADTTTAADQVFVVAAEGTSSTWAVVRGARA</sequence>
<reference evidence="3" key="3">
    <citation type="journal article" date="2017" name="Nature">
        <title>Genome sequence of the progenitor of the wheat D genome Aegilops tauschii.</title>
        <authorList>
            <person name="Luo M.C."/>
            <person name="Gu Y.Q."/>
            <person name="Puiu D."/>
            <person name="Wang H."/>
            <person name="Twardziok S.O."/>
            <person name="Deal K.R."/>
            <person name="Huo N."/>
            <person name="Zhu T."/>
            <person name="Wang L."/>
            <person name="Wang Y."/>
            <person name="McGuire P.E."/>
            <person name="Liu S."/>
            <person name="Long H."/>
            <person name="Ramasamy R.K."/>
            <person name="Rodriguez J.C."/>
            <person name="Van S.L."/>
            <person name="Yuan L."/>
            <person name="Wang Z."/>
            <person name="Xia Z."/>
            <person name="Xiao L."/>
            <person name="Anderson O.D."/>
            <person name="Ouyang S."/>
            <person name="Liang Y."/>
            <person name="Zimin A.V."/>
            <person name="Pertea G."/>
            <person name="Qi P."/>
            <person name="Bennetzen J.L."/>
            <person name="Dai X."/>
            <person name="Dawson M.W."/>
            <person name="Muller H.G."/>
            <person name="Kugler K."/>
            <person name="Rivarola-Duarte L."/>
            <person name="Spannagl M."/>
            <person name="Mayer K.F.X."/>
            <person name="Lu F.H."/>
            <person name="Bevan M.W."/>
            <person name="Leroy P."/>
            <person name="Li P."/>
            <person name="You F.M."/>
            <person name="Sun Q."/>
            <person name="Liu Z."/>
            <person name="Lyons E."/>
            <person name="Wicker T."/>
            <person name="Salzberg S.L."/>
            <person name="Devos K.M."/>
            <person name="Dvorak J."/>
        </authorList>
    </citation>
    <scope>NUCLEOTIDE SEQUENCE [LARGE SCALE GENOMIC DNA]</scope>
    <source>
        <strain evidence="3">cv. AL8/78</strain>
    </source>
</reference>
<evidence type="ECO:0000313" key="4">
    <source>
        <dbReference type="Proteomes" id="UP000015105"/>
    </source>
</evidence>
<dbReference type="Pfam" id="PF23269">
    <property type="entry name" value="DUF7074"/>
    <property type="match status" value="1"/>
</dbReference>
<dbReference type="Gramene" id="AET1Gv20367600.2">
    <property type="protein sequence ID" value="AET1Gv20367600.2"/>
    <property type="gene ID" value="AET1Gv20367600"/>
</dbReference>
<reference evidence="3" key="5">
    <citation type="journal article" date="2021" name="G3 (Bethesda)">
        <title>Aegilops tauschii genome assembly Aet v5.0 features greater sequence contiguity and improved annotation.</title>
        <authorList>
            <person name="Wang L."/>
            <person name="Zhu T."/>
            <person name="Rodriguez J.C."/>
            <person name="Deal K.R."/>
            <person name="Dubcovsky J."/>
            <person name="McGuire P.E."/>
            <person name="Lux T."/>
            <person name="Spannagl M."/>
            <person name="Mayer K.F.X."/>
            <person name="Baldrich P."/>
            <person name="Meyers B.C."/>
            <person name="Huo N."/>
            <person name="Gu Y.Q."/>
            <person name="Zhou H."/>
            <person name="Devos K.M."/>
            <person name="Bennetzen J.L."/>
            <person name="Unver T."/>
            <person name="Budak H."/>
            <person name="Gulick P.J."/>
            <person name="Galiba G."/>
            <person name="Kalapos B."/>
            <person name="Nelson D.R."/>
            <person name="Li P."/>
            <person name="You F.M."/>
            <person name="Luo M.C."/>
            <person name="Dvorak J."/>
        </authorList>
    </citation>
    <scope>NUCLEOTIDE SEQUENCE [LARGE SCALE GENOMIC DNA]</scope>
    <source>
        <strain evidence="3">cv. AL8/78</strain>
    </source>
</reference>
<reference evidence="3" key="4">
    <citation type="submission" date="2019-03" db="UniProtKB">
        <authorList>
            <consortium name="EnsemblPlants"/>
        </authorList>
    </citation>
    <scope>IDENTIFICATION</scope>
</reference>
<dbReference type="PANTHER" id="PTHR31469">
    <property type="entry name" value="OS07G0633600 PROTEIN"/>
    <property type="match status" value="1"/>
</dbReference>
<accession>A0A452YBS3</accession>
<evidence type="ECO:0000313" key="3">
    <source>
        <dbReference type="EnsemblPlants" id="AET1Gv20367600.2"/>
    </source>
</evidence>
<evidence type="ECO:0000259" key="2">
    <source>
        <dbReference type="Pfam" id="PF23269"/>
    </source>
</evidence>
<reference evidence="4" key="2">
    <citation type="journal article" date="2017" name="Nat. Plants">
        <title>The Aegilops tauschii genome reveals multiple impacts of transposons.</title>
        <authorList>
            <person name="Zhao G."/>
            <person name="Zou C."/>
            <person name="Li K."/>
            <person name="Wang K."/>
            <person name="Li T."/>
            <person name="Gao L."/>
            <person name="Zhang X."/>
            <person name="Wang H."/>
            <person name="Yang Z."/>
            <person name="Liu X."/>
            <person name="Jiang W."/>
            <person name="Mao L."/>
            <person name="Kong X."/>
            <person name="Jiao Y."/>
            <person name="Jia J."/>
        </authorList>
    </citation>
    <scope>NUCLEOTIDE SEQUENCE [LARGE SCALE GENOMIC DNA]</scope>
    <source>
        <strain evidence="4">cv. AL8/78</strain>
    </source>
</reference>
<protein>
    <recommendedName>
        <fullName evidence="2">DUF7074 domain-containing protein</fullName>
    </recommendedName>
</protein>
<evidence type="ECO:0000256" key="1">
    <source>
        <dbReference type="SAM" id="MobiDB-lite"/>
    </source>
</evidence>
<keyword evidence="4" id="KW-1185">Reference proteome</keyword>
<feature type="domain" description="DUF7074" evidence="2">
    <location>
        <begin position="2"/>
        <end position="49"/>
    </location>
</feature>
<reference evidence="4" key="1">
    <citation type="journal article" date="2014" name="Science">
        <title>Ancient hybridizations among the ancestral genomes of bread wheat.</title>
        <authorList>
            <consortium name="International Wheat Genome Sequencing Consortium,"/>
            <person name="Marcussen T."/>
            <person name="Sandve S.R."/>
            <person name="Heier L."/>
            <person name="Spannagl M."/>
            <person name="Pfeifer M."/>
            <person name="Jakobsen K.S."/>
            <person name="Wulff B.B."/>
            <person name="Steuernagel B."/>
            <person name="Mayer K.F."/>
            <person name="Olsen O.A."/>
        </authorList>
    </citation>
    <scope>NUCLEOTIDE SEQUENCE [LARGE SCALE GENOMIC DNA]</scope>
    <source>
        <strain evidence="4">cv. AL8/78</strain>
    </source>
</reference>
<feature type="compositionally biased region" description="Basic residues" evidence="1">
    <location>
        <begin position="55"/>
        <end position="68"/>
    </location>
</feature>
<proteinExistence type="predicted"/>
<name>A0A452YBS3_AEGTS</name>
<dbReference type="AlphaFoldDB" id="A0A452YBS3"/>
<dbReference type="GO" id="GO:0005794">
    <property type="term" value="C:Golgi apparatus"/>
    <property type="evidence" value="ECO:0007669"/>
    <property type="project" value="TreeGrafter"/>
</dbReference>
<dbReference type="EnsemblPlants" id="AET1Gv20367600.2">
    <property type="protein sequence ID" value="AET1Gv20367600.2"/>
    <property type="gene ID" value="AET1Gv20367600"/>
</dbReference>